<sequence length="656" mass="74251">MGFTELSISPGLVFAQKQFHKGGEGNEKEVDMKKKKKMKEEKEDQTREATTRESYHNKMASLVDLRPKREFINPNFDHYQLSLDKIPKREIPLDKNVDVAKPPEMSFSSHHAKLYSVHNHLIPDPWDPLTVYYCDKEWNIWKISVTSTTGALGGMQLSKPELRDSVFQVPDAANLRLKPARFNVSFGFPGESLALVVNGIDTFYLLDSQDRRSQNKWKVLLSGALPMSGQAHQLVDCAQWKDGENDRVELLVAAVEELEGEMKEMHGSPFITTLCWLTLLSVDGKAWSIERTRRLESSRPFDYACLERNGSGIHMISPKVYKMTEDSVKPVENSEPWEMVGDEDPGSPLYTWNQTAGEVTVHLTIPEGITKSNLSVSISGSRLEVSVKNDIDMIKGDLNARVDVDSSTWTLDGRRLEISLQKVEEEMWPTVVVGDSRGELVMTPEQVEAIHARLAHLTSEHWNANPDKDNKPYNSQMLEDCDAIDEDGVILTRIDGETHRATHKAMASNQFLFSVRIKPETPLAFCLRHDVDGFIWQATEEVKPENCPWEHVGVLNAFGYVMASKQQRRFCSCSEDMSTAVIADAQRHVYIYRQKVKVLSPVRNRKTGVQINSVAKQQVLSLDCSPDTVVGMQITNTKLFILTEQRLLVYALEAEE</sequence>
<feature type="region of interest" description="Disordered" evidence="6">
    <location>
        <begin position="18"/>
        <end position="54"/>
    </location>
</feature>
<name>A0ABM0JT02_APLCA</name>
<dbReference type="CDD" id="cd06467">
    <property type="entry name" value="p23_NUDC_like"/>
    <property type="match status" value="1"/>
</dbReference>
<dbReference type="InterPro" id="IPR037895">
    <property type="entry name" value="NUDCD1"/>
</dbReference>
<dbReference type="Pfam" id="PF04969">
    <property type="entry name" value="CS"/>
    <property type="match status" value="1"/>
</dbReference>
<evidence type="ECO:0000256" key="2">
    <source>
        <dbReference type="ARBA" id="ARBA00004496"/>
    </source>
</evidence>
<dbReference type="PANTHER" id="PTHR21664">
    <property type="entry name" value="CHRONIC MYELOGENOUS LEUKEMIA TUMOR ANTIGEN 66"/>
    <property type="match status" value="1"/>
</dbReference>
<organism evidence="8 9">
    <name type="scientific">Aplysia californica</name>
    <name type="common">California sea hare</name>
    <dbReference type="NCBI Taxonomy" id="6500"/>
    <lineage>
        <taxon>Eukaryota</taxon>
        <taxon>Metazoa</taxon>
        <taxon>Spiralia</taxon>
        <taxon>Lophotrochozoa</taxon>
        <taxon>Mollusca</taxon>
        <taxon>Gastropoda</taxon>
        <taxon>Heterobranchia</taxon>
        <taxon>Euthyneura</taxon>
        <taxon>Tectipleura</taxon>
        <taxon>Aplysiida</taxon>
        <taxon>Aplysioidea</taxon>
        <taxon>Aplysiidae</taxon>
        <taxon>Aplysia</taxon>
    </lineage>
</organism>
<gene>
    <name evidence="9" type="primary">LOC101861131</name>
</gene>
<evidence type="ECO:0000259" key="7">
    <source>
        <dbReference type="PROSITE" id="PS51203"/>
    </source>
</evidence>
<accession>A0ABM0JT02</accession>
<evidence type="ECO:0000313" key="9">
    <source>
        <dbReference type="RefSeq" id="XP_005100805.2"/>
    </source>
</evidence>
<feature type="compositionally biased region" description="Basic and acidic residues" evidence="6">
    <location>
        <begin position="21"/>
        <end position="54"/>
    </location>
</feature>
<proteinExistence type="predicted"/>
<keyword evidence="4" id="KW-0963">Cytoplasm</keyword>
<evidence type="ECO:0000256" key="5">
    <source>
        <dbReference type="ARBA" id="ARBA00023242"/>
    </source>
</evidence>
<evidence type="ECO:0000313" key="8">
    <source>
        <dbReference type="Proteomes" id="UP000694888"/>
    </source>
</evidence>
<protein>
    <recommendedName>
        <fullName evidence="3">NudC domain-containing protein 1</fullName>
    </recommendedName>
</protein>
<evidence type="ECO:0000256" key="1">
    <source>
        <dbReference type="ARBA" id="ARBA00004123"/>
    </source>
</evidence>
<dbReference type="RefSeq" id="XP_005100805.2">
    <property type="nucleotide sequence ID" value="XM_005100748.3"/>
</dbReference>
<dbReference type="InterPro" id="IPR007052">
    <property type="entry name" value="CS_dom"/>
</dbReference>
<dbReference type="GeneID" id="101861131"/>
<dbReference type="PROSITE" id="PS51203">
    <property type="entry name" value="CS"/>
    <property type="match status" value="1"/>
</dbReference>
<evidence type="ECO:0000256" key="4">
    <source>
        <dbReference type="ARBA" id="ARBA00022490"/>
    </source>
</evidence>
<feature type="domain" description="CS" evidence="7">
    <location>
        <begin position="345"/>
        <end position="432"/>
    </location>
</feature>
<evidence type="ECO:0000256" key="6">
    <source>
        <dbReference type="SAM" id="MobiDB-lite"/>
    </source>
</evidence>
<comment type="subcellular location">
    <subcellularLocation>
        <location evidence="2">Cytoplasm</location>
    </subcellularLocation>
    <subcellularLocation>
        <location evidence="1">Nucleus</location>
    </subcellularLocation>
</comment>
<dbReference type="PANTHER" id="PTHR21664:SF1">
    <property type="entry name" value="NUDC DOMAIN-CONTAINING PROTEIN 1"/>
    <property type="match status" value="1"/>
</dbReference>
<dbReference type="Gene3D" id="2.60.40.790">
    <property type="match status" value="1"/>
</dbReference>
<dbReference type="InterPro" id="IPR008978">
    <property type="entry name" value="HSP20-like_chaperone"/>
</dbReference>
<keyword evidence="8" id="KW-1185">Reference proteome</keyword>
<keyword evidence="5" id="KW-0539">Nucleus</keyword>
<evidence type="ECO:0000256" key="3">
    <source>
        <dbReference type="ARBA" id="ARBA00018915"/>
    </source>
</evidence>
<reference evidence="9" key="1">
    <citation type="submission" date="2025-08" db="UniProtKB">
        <authorList>
            <consortium name="RefSeq"/>
        </authorList>
    </citation>
    <scope>IDENTIFICATION</scope>
</reference>
<dbReference type="SUPFAM" id="SSF49764">
    <property type="entry name" value="HSP20-like chaperones"/>
    <property type="match status" value="1"/>
</dbReference>
<dbReference type="Proteomes" id="UP000694888">
    <property type="component" value="Unplaced"/>
</dbReference>